<accession>A0A7S6SW02</accession>
<dbReference type="InterPro" id="IPR011335">
    <property type="entry name" value="Restrct_endonuc-II-like"/>
</dbReference>
<dbReference type="GO" id="GO:0003676">
    <property type="term" value="F:nucleic acid binding"/>
    <property type="evidence" value="ECO:0007669"/>
    <property type="project" value="InterPro"/>
</dbReference>
<dbReference type="GO" id="GO:0008408">
    <property type="term" value="F:3'-5' exonuclease activity"/>
    <property type="evidence" value="ECO:0007669"/>
    <property type="project" value="TreeGrafter"/>
</dbReference>
<dbReference type="EMBL" id="MK522035">
    <property type="protein sequence ID" value="QOR60304.1"/>
    <property type="molecule type" value="Genomic_DNA"/>
</dbReference>
<dbReference type="InterPro" id="IPR036397">
    <property type="entry name" value="RNaseH_sf"/>
</dbReference>
<dbReference type="Gene3D" id="3.90.320.10">
    <property type="match status" value="1"/>
</dbReference>
<keyword evidence="2" id="KW-0378">Hydrolase</keyword>
<keyword evidence="1" id="KW-0540">Nuclease</keyword>
<evidence type="ECO:0000256" key="3">
    <source>
        <dbReference type="ARBA" id="ARBA00022839"/>
    </source>
</evidence>
<dbReference type="SUPFAM" id="SSF52980">
    <property type="entry name" value="Restriction endonuclease-like"/>
    <property type="match status" value="1"/>
</dbReference>
<dbReference type="SUPFAM" id="SSF53098">
    <property type="entry name" value="Ribonuclease H-like"/>
    <property type="match status" value="1"/>
</dbReference>
<proteinExistence type="predicted"/>
<dbReference type="Gene3D" id="3.30.420.10">
    <property type="entry name" value="Ribonuclease H-like superfamily/Ribonuclease H"/>
    <property type="match status" value="1"/>
</dbReference>
<organism evidence="5">
    <name type="scientific">Bathycoccus sp. RCC716 virus 1</name>
    <dbReference type="NCBI Taxonomy" id="2530038"/>
    <lineage>
        <taxon>Viruses</taxon>
        <taxon>Varidnaviria</taxon>
        <taxon>Bamfordvirae</taxon>
        <taxon>Nucleocytoviricota</taxon>
        <taxon>Megaviricetes</taxon>
        <taxon>Algavirales</taxon>
        <taxon>Phycodnaviridae</taxon>
        <taxon>Prasinovirus</taxon>
    </lineage>
</organism>
<dbReference type="InterPro" id="IPR013520">
    <property type="entry name" value="Ribonucl_H"/>
</dbReference>
<evidence type="ECO:0000313" key="5">
    <source>
        <dbReference type="EMBL" id="QOR60304.1"/>
    </source>
</evidence>
<feature type="domain" description="Exonuclease" evidence="4">
    <location>
        <begin position="2"/>
        <end position="188"/>
    </location>
</feature>
<sequence>MNYIAWDTETTGLPMGYSKATPENVHLFDKCRMLTLAFVKYSSKGRELSSYHGLVYPDTFDVPPESTKIHGVTHEHAVHKGEPFGYVYAAFKEVVSNTSILVAHNSTFDENCFFSECYRRGFSVEPFKHIHFIDTLKMARSVLPGLHNHKLLTVYKHYFGKEFDAHDALNDSRACGTIYPLLRDNEFKMKEVGLEKVTLKASDIASIVGMNPYKKPKEVLDNLWAKYAPETFEGKTKEQEALETIQKCSASKLLFKDVEMYKSMNSSDIERKFNAISNQLHTKSTLSDKDVNIVEDYLRKTLYTNHGTRHEEITASNYDDLKIDDTFYKYEVCSIEGTTYQICGCIDRIRDDKTIIEIKNRTRGLFNHVRTYEEIQCQVYMEMLNLDKCELIEQYNDKRKTYLIYRDQMKWKSEILPALKNFCAYFHSEISK</sequence>
<reference evidence="5" key="1">
    <citation type="submission" date="2019-02" db="EMBL/GenBank/DDBJ databases">
        <authorList>
            <person name="Bachy C."/>
            <person name="Yung C.-M."/>
            <person name="Roux S."/>
            <person name="Sullivan M.B."/>
            <person name="Worden A.Z."/>
        </authorList>
    </citation>
    <scope>NUCLEOTIDE SEQUENCE</scope>
    <source>
        <strain evidence="5">BII-V1</strain>
    </source>
</reference>
<evidence type="ECO:0000259" key="4">
    <source>
        <dbReference type="SMART" id="SM00479"/>
    </source>
</evidence>
<evidence type="ECO:0000256" key="2">
    <source>
        <dbReference type="ARBA" id="ARBA00022801"/>
    </source>
</evidence>
<evidence type="ECO:0000256" key="1">
    <source>
        <dbReference type="ARBA" id="ARBA00022722"/>
    </source>
</evidence>
<dbReference type="InterPro" id="IPR012337">
    <property type="entry name" value="RNaseH-like_sf"/>
</dbReference>
<name>A0A7S6SW02_9PHYC</name>
<dbReference type="SMART" id="SM00479">
    <property type="entry name" value="EXOIII"/>
    <property type="match status" value="1"/>
</dbReference>
<dbReference type="InterPro" id="IPR011604">
    <property type="entry name" value="PDDEXK-like_dom_sf"/>
</dbReference>
<keyword evidence="3" id="KW-0269">Exonuclease</keyword>
<dbReference type="PANTHER" id="PTHR30231:SF4">
    <property type="entry name" value="PROTEIN NEN2"/>
    <property type="match status" value="1"/>
</dbReference>
<dbReference type="Pfam" id="PF00929">
    <property type="entry name" value="RNase_T"/>
    <property type="match status" value="1"/>
</dbReference>
<dbReference type="PANTHER" id="PTHR30231">
    <property type="entry name" value="DNA POLYMERASE III SUBUNIT EPSILON"/>
    <property type="match status" value="1"/>
</dbReference>
<dbReference type="CDD" id="cd06127">
    <property type="entry name" value="DEDDh"/>
    <property type="match status" value="1"/>
</dbReference>
<protein>
    <recommendedName>
        <fullName evidence="4">Exonuclease domain-containing protein</fullName>
    </recommendedName>
</protein>